<reference evidence="2 3" key="3">
    <citation type="journal article" date="2013" name="Rice">
        <title>Improvement of the Oryza sativa Nipponbare reference genome using next generation sequence and optical map data.</title>
        <authorList>
            <person name="Kawahara Y."/>
            <person name="de la Bastide M."/>
            <person name="Hamilton J.P."/>
            <person name="Kanamori H."/>
            <person name="McCombie W.R."/>
            <person name="Ouyang S."/>
            <person name="Schwartz D.C."/>
            <person name="Tanaka T."/>
            <person name="Wu J."/>
            <person name="Zhou S."/>
            <person name="Childs K.L."/>
            <person name="Davidson R.M."/>
            <person name="Lin H."/>
            <person name="Quesada-Ocampo L."/>
            <person name="Vaillancourt B."/>
            <person name="Sakai H."/>
            <person name="Lee S.S."/>
            <person name="Kim J."/>
            <person name="Numa H."/>
            <person name="Itoh T."/>
            <person name="Buell C.R."/>
            <person name="Matsumoto T."/>
        </authorList>
    </citation>
    <scope>NUCLEOTIDE SEQUENCE [LARGE SCALE GENOMIC DNA]</scope>
    <source>
        <strain evidence="3">cv. Nipponbare</strain>
    </source>
</reference>
<proteinExistence type="predicted"/>
<protein>
    <submittedName>
        <fullName evidence="2">Os03g0706266 protein</fullName>
    </submittedName>
</protein>
<organism evidence="2 3">
    <name type="scientific">Oryza sativa subsp. japonica</name>
    <name type="common">Rice</name>
    <dbReference type="NCBI Taxonomy" id="39947"/>
    <lineage>
        <taxon>Eukaryota</taxon>
        <taxon>Viridiplantae</taxon>
        <taxon>Streptophyta</taxon>
        <taxon>Embryophyta</taxon>
        <taxon>Tracheophyta</taxon>
        <taxon>Spermatophyta</taxon>
        <taxon>Magnoliopsida</taxon>
        <taxon>Liliopsida</taxon>
        <taxon>Poales</taxon>
        <taxon>Poaceae</taxon>
        <taxon>BOP clade</taxon>
        <taxon>Oryzoideae</taxon>
        <taxon>Oryzeae</taxon>
        <taxon>Oryzinae</taxon>
        <taxon>Oryza</taxon>
        <taxon>Oryza sativa</taxon>
    </lineage>
</organism>
<dbReference type="InParanoid" id="A0A0P0W2J6"/>
<accession>A0A0P0W2J6</accession>
<dbReference type="Proteomes" id="UP000059680">
    <property type="component" value="Chromosome 3"/>
</dbReference>
<feature type="region of interest" description="Disordered" evidence="1">
    <location>
        <begin position="114"/>
        <end position="140"/>
    </location>
</feature>
<gene>
    <name evidence="2" type="ordered locus">Os03g0706266</name>
    <name evidence="2" type="ORF">OSNPB_030706266</name>
</gene>
<dbReference type="EMBL" id="AP014959">
    <property type="protein sequence ID" value="BAS85979.1"/>
    <property type="molecule type" value="Genomic_DNA"/>
</dbReference>
<keyword evidence="3" id="KW-1185">Reference proteome</keyword>
<evidence type="ECO:0000256" key="1">
    <source>
        <dbReference type="SAM" id="MobiDB-lite"/>
    </source>
</evidence>
<name>A0A0P0W2J6_ORYSJ</name>
<reference evidence="2 3" key="2">
    <citation type="journal article" date="2013" name="Plant Cell Physiol.">
        <title>Rice Annotation Project Database (RAP-DB): an integrative and interactive database for rice genomics.</title>
        <authorList>
            <person name="Sakai H."/>
            <person name="Lee S.S."/>
            <person name="Tanaka T."/>
            <person name="Numa H."/>
            <person name="Kim J."/>
            <person name="Kawahara Y."/>
            <person name="Wakimoto H."/>
            <person name="Yang C.C."/>
            <person name="Iwamoto M."/>
            <person name="Abe T."/>
            <person name="Yamada Y."/>
            <person name="Muto A."/>
            <person name="Inokuchi H."/>
            <person name="Ikemura T."/>
            <person name="Matsumoto T."/>
            <person name="Sasaki T."/>
            <person name="Itoh T."/>
        </authorList>
    </citation>
    <scope>NUCLEOTIDE SEQUENCE [LARGE SCALE GENOMIC DNA]</scope>
    <source>
        <strain evidence="3">cv. Nipponbare</strain>
    </source>
</reference>
<dbReference type="AlphaFoldDB" id="A0A0P0W2J6"/>
<evidence type="ECO:0000313" key="3">
    <source>
        <dbReference type="Proteomes" id="UP000059680"/>
    </source>
</evidence>
<reference evidence="3" key="1">
    <citation type="journal article" date="2005" name="Nature">
        <title>The map-based sequence of the rice genome.</title>
        <authorList>
            <consortium name="International rice genome sequencing project (IRGSP)"/>
            <person name="Matsumoto T."/>
            <person name="Wu J."/>
            <person name="Kanamori H."/>
            <person name="Katayose Y."/>
            <person name="Fujisawa M."/>
            <person name="Namiki N."/>
            <person name="Mizuno H."/>
            <person name="Yamamoto K."/>
            <person name="Antonio B.A."/>
            <person name="Baba T."/>
            <person name="Sakata K."/>
            <person name="Nagamura Y."/>
            <person name="Aoki H."/>
            <person name="Arikawa K."/>
            <person name="Arita K."/>
            <person name="Bito T."/>
            <person name="Chiden Y."/>
            <person name="Fujitsuka N."/>
            <person name="Fukunaka R."/>
            <person name="Hamada M."/>
            <person name="Harada C."/>
            <person name="Hayashi A."/>
            <person name="Hijishita S."/>
            <person name="Honda M."/>
            <person name="Hosokawa S."/>
            <person name="Ichikawa Y."/>
            <person name="Idonuma A."/>
            <person name="Iijima M."/>
            <person name="Ikeda M."/>
            <person name="Ikeno M."/>
            <person name="Ito K."/>
            <person name="Ito S."/>
            <person name="Ito T."/>
            <person name="Ito Y."/>
            <person name="Ito Y."/>
            <person name="Iwabuchi A."/>
            <person name="Kamiya K."/>
            <person name="Karasawa W."/>
            <person name="Kurita K."/>
            <person name="Katagiri S."/>
            <person name="Kikuta A."/>
            <person name="Kobayashi H."/>
            <person name="Kobayashi N."/>
            <person name="Machita K."/>
            <person name="Maehara T."/>
            <person name="Masukawa M."/>
            <person name="Mizubayashi T."/>
            <person name="Mukai Y."/>
            <person name="Nagasaki H."/>
            <person name="Nagata Y."/>
            <person name="Naito S."/>
            <person name="Nakashima M."/>
            <person name="Nakama Y."/>
            <person name="Nakamichi Y."/>
            <person name="Nakamura M."/>
            <person name="Meguro A."/>
            <person name="Negishi M."/>
            <person name="Ohta I."/>
            <person name="Ohta T."/>
            <person name="Okamoto M."/>
            <person name="Ono N."/>
            <person name="Saji S."/>
            <person name="Sakaguchi M."/>
            <person name="Sakai K."/>
            <person name="Shibata M."/>
            <person name="Shimokawa T."/>
            <person name="Song J."/>
            <person name="Takazaki Y."/>
            <person name="Terasawa K."/>
            <person name="Tsugane M."/>
            <person name="Tsuji K."/>
            <person name="Ueda S."/>
            <person name="Waki K."/>
            <person name="Yamagata H."/>
            <person name="Yamamoto M."/>
            <person name="Yamamoto S."/>
            <person name="Yamane H."/>
            <person name="Yoshiki S."/>
            <person name="Yoshihara R."/>
            <person name="Yukawa K."/>
            <person name="Zhong H."/>
            <person name="Yano M."/>
            <person name="Yuan Q."/>
            <person name="Ouyang S."/>
            <person name="Liu J."/>
            <person name="Jones K.M."/>
            <person name="Gansberger K."/>
            <person name="Moffat K."/>
            <person name="Hill J."/>
            <person name="Bera J."/>
            <person name="Fadrosh D."/>
            <person name="Jin S."/>
            <person name="Johri S."/>
            <person name="Kim M."/>
            <person name="Overton L."/>
            <person name="Reardon M."/>
            <person name="Tsitrin T."/>
            <person name="Vuong H."/>
            <person name="Weaver B."/>
            <person name="Ciecko A."/>
            <person name="Tallon L."/>
            <person name="Jackson J."/>
            <person name="Pai G."/>
            <person name="Aken S.V."/>
            <person name="Utterback T."/>
            <person name="Reidmuller S."/>
            <person name="Feldblyum T."/>
            <person name="Hsiao J."/>
            <person name="Zismann V."/>
            <person name="Iobst S."/>
            <person name="de Vazeille A.R."/>
            <person name="Buell C.R."/>
            <person name="Ying K."/>
            <person name="Li Y."/>
            <person name="Lu T."/>
            <person name="Huang Y."/>
            <person name="Zhao Q."/>
            <person name="Feng Q."/>
            <person name="Zhang L."/>
            <person name="Zhu J."/>
            <person name="Weng Q."/>
            <person name="Mu J."/>
            <person name="Lu Y."/>
            <person name="Fan D."/>
            <person name="Liu Y."/>
            <person name="Guan J."/>
            <person name="Zhang Y."/>
            <person name="Yu S."/>
            <person name="Liu X."/>
            <person name="Zhang Y."/>
            <person name="Hong G."/>
            <person name="Han B."/>
            <person name="Choisne N."/>
            <person name="Demange N."/>
            <person name="Orjeda G."/>
            <person name="Samain S."/>
            <person name="Cattolico L."/>
            <person name="Pelletier E."/>
            <person name="Couloux A."/>
            <person name="Segurens B."/>
            <person name="Wincker P."/>
            <person name="D'Hont A."/>
            <person name="Scarpelli C."/>
            <person name="Weissenbach J."/>
            <person name="Salanoubat M."/>
            <person name="Quetier F."/>
            <person name="Yu Y."/>
            <person name="Kim H.R."/>
            <person name="Rambo T."/>
            <person name="Currie J."/>
            <person name="Collura K."/>
            <person name="Luo M."/>
            <person name="Yang T."/>
            <person name="Ammiraju J.S.S."/>
            <person name="Engler F."/>
            <person name="Soderlund C."/>
            <person name="Wing R.A."/>
            <person name="Palmer L.E."/>
            <person name="de la Bastide M."/>
            <person name="Spiegel L."/>
            <person name="Nascimento L."/>
            <person name="Zutavern T."/>
            <person name="O'Shaughnessy A."/>
            <person name="Dike S."/>
            <person name="Dedhia N."/>
            <person name="Preston R."/>
            <person name="Balija V."/>
            <person name="McCombie W.R."/>
            <person name="Chow T."/>
            <person name="Chen H."/>
            <person name="Chung M."/>
            <person name="Chen C."/>
            <person name="Shaw J."/>
            <person name="Wu H."/>
            <person name="Hsiao K."/>
            <person name="Chao Y."/>
            <person name="Chu M."/>
            <person name="Cheng C."/>
            <person name="Hour A."/>
            <person name="Lee P."/>
            <person name="Lin S."/>
            <person name="Lin Y."/>
            <person name="Liou J."/>
            <person name="Liu S."/>
            <person name="Hsing Y."/>
            <person name="Raghuvanshi S."/>
            <person name="Mohanty A."/>
            <person name="Bharti A.K."/>
            <person name="Gaur A."/>
            <person name="Gupta V."/>
            <person name="Kumar D."/>
            <person name="Ravi V."/>
            <person name="Vij S."/>
            <person name="Kapur A."/>
            <person name="Khurana P."/>
            <person name="Khurana P."/>
            <person name="Khurana J.P."/>
            <person name="Tyagi A.K."/>
            <person name="Gaikwad K."/>
            <person name="Singh A."/>
            <person name="Dalal V."/>
            <person name="Srivastava S."/>
            <person name="Dixit A."/>
            <person name="Pal A.K."/>
            <person name="Ghazi I.A."/>
            <person name="Yadav M."/>
            <person name="Pandit A."/>
            <person name="Bhargava A."/>
            <person name="Sureshbabu K."/>
            <person name="Batra K."/>
            <person name="Sharma T.R."/>
            <person name="Mohapatra T."/>
            <person name="Singh N.K."/>
            <person name="Messing J."/>
            <person name="Nelson A.B."/>
            <person name="Fuks G."/>
            <person name="Kavchok S."/>
            <person name="Keizer G."/>
            <person name="Linton E."/>
            <person name="Llaca V."/>
            <person name="Song R."/>
            <person name="Tanyolac B."/>
            <person name="Young S."/>
            <person name="Ho-Il K."/>
            <person name="Hahn J.H."/>
            <person name="Sangsakoo G."/>
            <person name="Vanavichit A."/>
            <person name="de Mattos Luiz.A.T."/>
            <person name="Zimmer P.D."/>
            <person name="Malone G."/>
            <person name="Dellagostin O."/>
            <person name="de Oliveira A.C."/>
            <person name="Bevan M."/>
            <person name="Bancroft I."/>
            <person name="Minx P."/>
            <person name="Cordum H."/>
            <person name="Wilson R."/>
            <person name="Cheng Z."/>
            <person name="Jin W."/>
            <person name="Jiang J."/>
            <person name="Leong S.A."/>
            <person name="Iwama H."/>
            <person name="Gojobori T."/>
            <person name="Itoh T."/>
            <person name="Niimura Y."/>
            <person name="Fujii Y."/>
            <person name="Habara T."/>
            <person name="Sakai H."/>
            <person name="Sato Y."/>
            <person name="Wilson G."/>
            <person name="Kumar K."/>
            <person name="McCouch S."/>
            <person name="Juretic N."/>
            <person name="Hoen D."/>
            <person name="Wright S."/>
            <person name="Bruskiewich R."/>
            <person name="Bureau T."/>
            <person name="Miyao A."/>
            <person name="Hirochika H."/>
            <person name="Nishikawa T."/>
            <person name="Kadowaki K."/>
            <person name="Sugiura M."/>
            <person name="Burr B."/>
            <person name="Sasaki T."/>
        </authorList>
    </citation>
    <scope>NUCLEOTIDE SEQUENCE [LARGE SCALE GENOMIC DNA]</scope>
    <source>
        <strain evidence="3">cv. Nipponbare</strain>
    </source>
</reference>
<feature type="compositionally biased region" description="Basic and acidic residues" evidence="1">
    <location>
        <begin position="131"/>
        <end position="140"/>
    </location>
</feature>
<evidence type="ECO:0000313" key="2">
    <source>
        <dbReference type="EMBL" id="BAS85979.1"/>
    </source>
</evidence>
<dbReference type="PaxDb" id="39947-A0A0P0W2J6"/>
<sequence>MTTSSSPAVAIFRDSRTGALVLHGCHRLLYPPDHHHCRPPQPPSPPPPTFALAAALLHRNHRHHVLPLQLILRARHFRPPPWSSSMAAVNVALFRLRCSCRPRPPQPPWAALLFSASSPHSSPPPLRTKNTKSDKALEKR</sequence>